<feature type="transmembrane region" description="Helical" evidence="1">
    <location>
        <begin position="54"/>
        <end position="76"/>
    </location>
</feature>
<keyword evidence="1" id="KW-1133">Transmembrane helix</keyword>
<name>A0ABV6MF16_9ACTN</name>
<evidence type="ECO:0000259" key="2">
    <source>
        <dbReference type="Pfam" id="PF01569"/>
    </source>
</evidence>
<evidence type="ECO:0000313" key="3">
    <source>
        <dbReference type="EMBL" id="MFC0533191.1"/>
    </source>
</evidence>
<evidence type="ECO:0000313" key="4">
    <source>
        <dbReference type="Proteomes" id="UP001589867"/>
    </source>
</evidence>
<evidence type="ECO:0000256" key="1">
    <source>
        <dbReference type="SAM" id="Phobius"/>
    </source>
</evidence>
<dbReference type="Pfam" id="PF01569">
    <property type="entry name" value="PAP2"/>
    <property type="match status" value="1"/>
</dbReference>
<keyword evidence="1" id="KW-0472">Membrane</keyword>
<dbReference type="SUPFAM" id="SSF48317">
    <property type="entry name" value="Acid phosphatase/Vanadium-dependent haloperoxidase"/>
    <property type="match status" value="1"/>
</dbReference>
<sequence length="108" mass="11175">MGPHALDAAPPPPTVRLRLRRQQRLPQRPHLAGRVGRAGGGAAALATPGALGRAALVAGAAAFALFVAASRVLLLAHWPTDVLGGWLLALTVVPLTARAVTARTYRHS</sequence>
<feature type="domain" description="Phosphatidic acid phosphatase type 2/haloperoxidase" evidence="2">
    <location>
        <begin position="47"/>
        <end position="104"/>
    </location>
</feature>
<keyword evidence="1" id="KW-0812">Transmembrane</keyword>
<dbReference type="RefSeq" id="WP_377260464.1">
    <property type="nucleotide sequence ID" value="NZ_JBHLUH010000079.1"/>
</dbReference>
<comment type="caution">
    <text evidence="3">The sequence shown here is derived from an EMBL/GenBank/DDBJ whole genome shotgun (WGS) entry which is preliminary data.</text>
</comment>
<dbReference type="Proteomes" id="UP001589867">
    <property type="component" value="Unassembled WGS sequence"/>
</dbReference>
<gene>
    <name evidence="3" type="ORF">ACFFIA_36855</name>
</gene>
<reference evidence="3 4" key="1">
    <citation type="submission" date="2024-09" db="EMBL/GenBank/DDBJ databases">
        <authorList>
            <person name="Sun Q."/>
            <person name="Mori K."/>
        </authorList>
    </citation>
    <scope>NUCLEOTIDE SEQUENCE [LARGE SCALE GENOMIC DNA]</scope>
    <source>
        <strain evidence="3 4">TBRC 3947</strain>
    </source>
</reference>
<keyword evidence="4" id="KW-1185">Reference proteome</keyword>
<organism evidence="3 4">
    <name type="scientific">Phytohabitans kaempferiae</name>
    <dbReference type="NCBI Taxonomy" id="1620943"/>
    <lineage>
        <taxon>Bacteria</taxon>
        <taxon>Bacillati</taxon>
        <taxon>Actinomycetota</taxon>
        <taxon>Actinomycetes</taxon>
        <taxon>Micromonosporales</taxon>
        <taxon>Micromonosporaceae</taxon>
    </lineage>
</organism>
<dbReference type="InterPro" id="IPR036938">
    <property type="entry name" value="PAP2/HPO_sf"/>
</dbReference>
<feature type="transmembrane region" description="Helical" evidence="1">
    <location>
        <begin position="82"/>
        <end position="101"/>
    </location>
</feature>
<dbReference type="InterPro" id="IPR000326">
    <property type="entry name" value="PAP2/HPO"/>
</dbReference>
<accession>A0ABV6MF16</accession>
<proteinExistence type="predicted"/>
<dbReference type="Gene3D" id="1.20.144.10">
    <property type="entry name" value="Phosphatidic acid phosphatase type 2/haloperoxidase"/>
    <property type="match status" value="1"/>
</dbReference>
<protein>
    <submittedName>
        <fullName evidence="3">Phosphatase PAP2 family protein</fullName>
    </submittedName>
</protein>
<dbReference type="EMBL" id="JBHLUH010000079">
    <property type="protein sequence ID" value="MFC0533191.1"/>
    <property type="molecule type" value="Genomic_DNA"/>
</dbReference>